<dbReference type="GO" id="GO:0019814">
    <property type="term" value="C:immunoglobulin complex"/>
    <property type="evidence" value="ECO:0007669"/>
    <property type="project" value="UniProtKB-KW"/>
</dbReference>
<keyword evidence="1" id="KW-0391">Immunity</keyword>
<keyword evidence="3" id="KW-1280">Immunoglobulin</keyword>
<dbReference type="SUPFAM" id="SSF48726">
    <property type="entry name" value="Immunoglobulin"/>
    <property type="match status" value="1"/>
</dbReference>
<dbReference type="PANTHER" id="PTHR23266">
    <property type="entry name" value="IMMUNOGLOBULIN HEAVY CHAIN"/>
    <property type="match status" value="1"/>
</dbReference>
<dbReference type="InterPro" id="IPR013783">
    <property type="entry name" value="Ig-like_fold"/>
</dbReference>
<evidence type="ECO:0000313" key="5">
    <source>
        <dbReference type="Ensembl" id="ENSCCNP00000000106.1"/>
    </source>
</evidence>
<protein>
    <recommendedName>
        <fullName evidence="4">Ig-like domain-containing protein</fullName>
    </recommendedName>
</protein>
<proteinExistence type="predicted"/>
<dbReference type="InterPro" id="IPR007110">
    <property type="entry name" value="Ig-like_dom"/>
</dbReference>
<dbReference type="InterPro" id="IPR036179">
    <property type="entry name" value="Ig-like_dom_sf"/>
</dbReference>
<name>A0A8C0VSQ3_CASCN</name>
<evidence type="ECO:0000256" key="2">
    <source>
        <dbReference type="ARBA" id="ARBA00023130"/>
    </source>
</evidence>
<evidence type="ECO:0000256" key="1">
    <source>
        <dbReference type="ARBA" id="ARBA00022859"/>
    </source>
</evidence>
<dbReference type="SMART" id="SM00409">
    <property type="entry name" value="IG"/>
    <property type="match status" value="1"/>
</dbReference>
<dbReference type="InterPro" id="IPR003599">
    <property type="entry name" value="Ig_sub"/>
</dbReference>
<accession>A0A8C0VSQ3</accession>
<dbReference type="PROSITE" id="PS50835">
    <property type="entry name" value="IG_LIKE"/>
    <property type="match status" value="1"/>
</dbReference>
<sequence length="121" mass="13384">SGPSLLKPSRTLSLTCTVSGFSLTSYDMNWIRKTSGKGLKWMGVIWSGRNIQYNPGHTSRLSISRDTAKSQVSLTLSSLRAEDTAIYYCARNPVTQCWDFSINIVSTCITISLCNIAKQNI</sequence>
<dbReference type="InterPro" id="IPR013106">
    <property type="entry name" value="Ig_V-set"/>
</dbReference>
<keyword evidence="2" id="KW-1064">Adaptive immunity</keyword>
<feature type="domain" description="Ig-like" evidence="4">
    <location>
        <begin position="1"/>
        <end position="89"/>
    </location>
</feature>
<evidence type="ECO:0000259" key="4">
    <source>
        <dbReference type="PROSITE" id="PS50835"/>
    </source>
</evidence>
<dbReference type="AlphaFoldDB" id="A0A8C0VSQ3"/>
<reference evidence="5" key="1">
    <citation type="submission" date="2023-09" db="UniProtKB">
        <authorList>
            <consortium name="Ensembl"/>
        </authorList>
    </citation>
    <scope>IDENTIFICATION</scope>
</reference>
<dbReference type="Gene3D" id="2.60.40.10">
    <property type="entry name" value="Immunoglobulins"/>
    <property type="match status" value="1"/>
</dbReference>
<dbReference type="Pfam" id="PF07686">
    <property type="entry name" value="V-set"/>
    <property type="match status" value="1"/>
</dbReference>
<dbReference type="SMART" id="SM00406">
    <property type="entry name" value="IGv"/>
    <property type="match status" value="1"/>
</dbReference>
<dbReference type="GO" id="GO:0005576">
    <property type="term" value="C:extracellular region"/>
    <property type="evidence" value="ECO:0007669"/>
    <property type="project" value="UniProtKB-ARBA"/>
</dbReference>
<organism evidence="5">
    <name type="scientific">Castor canadensis</name>
    <name type="common">American beaver</name>
    <dbReference type="NCBI Taxonomy" id="51338"/>
    <lineage>
        <taxon>Eukaryota</taxon>
        <taxon>Metazoa</taxon>
        <taxon>Chordata</taxon>
        <taxon>Craniata</taxon>
        <taxon>Vertebrata</taxon>
        <taxon>Euteleostomi</taxon>
        <taxon>Mammalia</taxon>
        <taxon>Eutheria</taxon>
        <taxon>Euarchontoglires</taxon>
        <taxon>Glires</taxon>
        <taxon>Rodentia</taxon>
        <taxon>Castorimorpha</taxon>
        <taxon>Castoridae</taxon>
        <taxon>Castor</taxon>
    </lineage>
</organism>
<dbReference type="FunFam" id="2.60.40.10:FF:001878">
    <property type="entry name" value="Immunoglobulin heavy variable 1-4"/>
    <property type="match status" value="1"/>
</dbReference>
<evidence type="ECO:0000256" key="3">
    <source>
        <dbReference type="ARBA" id="ARBA00043265"/>
    </source>
</evidence>
<dbReference type="Ensembl" id="ENSCCNT00000000143.1">
    <property type="protein sequence ID" value="ENSCCNP00000000106.1"/>
    <property type="gene ID" value="ENSCCNG00000000148.1"/>
</dbReference>
<dbReference type="InterPro" id="IPR050199">
    <property type="entry name" value="IgHV"/>
</dbReference>
<dbReference type="GO" id="GO:0002250">
    <property type="term" value="P:adaptive immune response"/>
    <property type="evidence" value="ECO:0007669"/>
    <property type="project" value="UniProtKB-KW"/>
</dbReference>